<comment type="caution">
    <text evidence="1">The sequence shown here is derived from an EMBL/GenBank/DDBJ whole genome shotgun (WGS) entry which is preliminary data.</text>
</comment>
<dbReference type="Proteomes" id="UP001054945">
    <property type="component" value="Unassembled WGS sequence"/>
</dbReference>
<dbReference type="AlphaFoldDB" id="A0AAV4RHY0"/>
<keyword evidence="2" id="KW-1185">Reference proteome</keyword>
<sequence length="77" mass="8485">MTALPSLPVVNIVVLTCCPAPPPLAFNVCKFGERSDVNELVRNKLKDYESRLHQDPVPSINDEADVHHINRMACGTS</sequence>
<dbReference type="EMBL" id="BPLR01008000">
    <property type="protein sequence ID" value="GIY21315.1"/>
    <property type="molecule type" value="Genomic_DNA"/>
</dbReference>
<reference evidence="1 2" key="1">
    <citation type="submission" date="2021-06" db="EMBL/GenBank/DDBJ databases">
        <title>Caerostris extrusa draft genome.</title>
        <authorList>
            <person name="Kono N."/>
            <person name="Arakawa K."/>
        </authorList>
    </citation>
    <scope>NUCLEOTIDE SEQUENCE [LARGE SCALE GENOMIC DNA]</scope>
</reference>
<evidence type="ECO:0000313" key="1">
    <source>
        <dbReference type="EMBL" id="GIY21315.1"/>
    </source>
</evidence>
<evidence type="ECO:0000313" key="2">
    <source>
        <dbReference type="Proteomes" id="UP001054945"/>
    </source>
</evidence>
<name>A0AAV4RHY0_CAEEX</name>
<gene>
    <name evidence="1" type="ORF">CEXT_565031</name>
</gene>
<accession>A0AAV4RHY0</accession>
<proteinExistence type="predicted"/>
<organism evidence="1 2">
    <name type="scientific">Caerostris extrusa</name>
    <name type="common">Bark spider</name>
    <name type="synonym">Caerostris bankana</name>
    <dbReference type="NCBI Taxonomy" id="172846"/>
    <lineage>
        <taxon>Eukaryota</taxon>
        <taxon>Metazoa</taxon>
        <taxon>Ecdysozoa</taxon>
        <taxon>Arthropoda</taxon>
        <taxon>Chelicerata</taxon>
        <taxon>Arachnida</taxon>
        <taxon>Araneae</taxon>
        <taxon>Araneomorphae</taxon>
        <taxon>Entelegynae</taxon>
        <taxon>Araneoidea</taxon>
        <taxon>Araneidae</taxon>
        <taxon>Caerostris</taxon>
    </lineage>
</organism>
<protein>
    <submittedName>
        <fullName evidence="1">Uncharacterized protein</fullName>
    </submittedName>
</protein>